<dbReference type="InterPro" id="IPR029058">
    <property type="entry name" value="AB_hydrolase_fold"/>
</dbReference>
<proteinExistence type="predicted"/>
<evidence type="ECO:0000313" key="2">
    <source>
        <dbReference type="EMBL" id="KAF5341304.1"/>
    </source>
</evidence>
<name>A0A8H5CHD1_9AGAR</name>
<dbReference type="EMBL" id="JAACJM010000168">
    <property type="protein sequence ID" value="KAF5341304.1"/>
    <property type="molecule type" value="Genomic_DNA"/>
</dbReference>
<dbReference type="AlphaFoldDB" id="A0A8H5CHD1"/>
<feature type="signal peptide" evidence="1">
    <location>
        <begin position="1"/>
        <end position="27"/>
    </location>
</feature>
<comment type="caution">
    <text evidence="2">The sequence shown here is derived from an EMBL/GenBank/DDBJ whole genome shotgun (WGS) entry which is preliminary data.</text>
</comment>
<keyword evidence="1" id="KW-0732">Signal</keyword>
<evidence type="ECO:0000256" key="1">
    <source>
        <dbReference type="SAM" id="SignalP"/>
    </source>
</evidence>
<protein>
    <submittedName>
        <fullName evidence="2">Uncharacterized protein</fullName>
    </submittedName>
</protein>
<keyword evidence="3" id="KW-1185">Reference proteome</keyword>
<dbReference type="Gene3D" id="3.40.50.1820">
    <property type="entry name" value="alpha/beta hydrolase"/>
    <property type="match status" value="1"/>
</dbReference>
<gene>
    <name evidence="2" type="ORF">D9758_016649</name>
</gene>
<dbReference type="PANTHER" id="PTHR35560">
    <property type="entry name" value="BLL0132 PROTEIN"/>
    <property type="match status" value="1"/>
</dbReference>
<feature type="chain" id="PRO_5034946546" evidence="1">
    <location>
        <begin position="28"/>
        <end position="407"/>
    </location>
</feature>
<accession>A0A8H5CHD1</accession>
<dbReference type="PANTHER" id="PTHR35560:SF3">
    <property type="entry name" value="PEPTIDASE S9 PROLYL OLIGOPEPTIDASE CATALYTIC DOMAIN-CONTAINING PROTEIN"/>
    <property type="match status" value="1"/>
</dbReference>
<dbReference type="Proteomes" id="UP000559256">
    <property type="component" value="Unassembled WGS sequence"/>
</dbReference>
<reference evidence="2 3" key="1">
    <citation type="journal article" date="2020" name="ISME J.">
        <title>Uncovering the hidden diversity of litter-decomposition mechanisms in mushroom-forming fungi.</title>
        <authorList>
            <person name="Floudas D."/>
            <person name="Bentzer J."/>
            <person name="Ahren D."/>
            <person name="Johansson T."/>
            <person name="Persson P."/>
            <person name="Tunlid A."/>
        </authorList>
    </citation>
    <scope>NUCLEOTIDE SEQUENCE [LARGE SCALE GENOMIC DNA]</scope>
    <source>
        <strain evidence="2 3">CBS 291.85</strain>
    </source>
</reference>
<dbReference type="OrthoDB" id="5985073at2759"/>
<evidence type="ECO:0000313" key="3">
    <source>
        <dbReference type="Proteomes" id="UP000559256"/>
    </source>
</evidence>
<organism evidence="2 3">
    <name type="scientific">Tetrapyrgos nigripes</name>
    <dbReference type="NCBI Taxonomy" id="182062"/>
    <lineage>
        <taxon>Eukaryota</taxon>
        <taxon>Fungi</taxon>
        <taxon>Dikarya</taxon>
        <taxon>Basidiomycota</taxon>
        <taxon>Agaricomycotina</taxon>
        <taxon>Agaricomycetes</taxon>
        <taxon>Agaricomycetidae</taxon>
        <taxon>Agaricales</taxon>
        <taxon>Marasmiineae</taxon>
        <taxon>Marasmiaceae</taxon>
        <taxon>Tetrapyrgos</taxon>
    </lineage>
</organism>
<sequence>MTVTSRSLLSLLTLPLILTLTSTSTSAFETIENPFVGGDPENGWTYLPPVPTADLHLNWPITGTDSVMPVYQSAALDDSAITRAIIVPGGKPRDSWSYWITIKNILSYSAEIDPTINASTISIMSPVFLASVDVEAGAANATQLYWSKSGWFSGTYAEGPNADDKISSFQVLDDLVAHYADKERYPNLQEIIFAAHSAGSQFFQRYAALRIPTEDDSIIHYIPANPGSFVWLVEDRPAPNDTCADVDRYKYGLSSGFPGYSTGNVNEIGREGVVERYRSRNVHYAQGTVGSGQIPVEHFLTQVLFLPADDGPGDTACEAVTQGSTHLERGENFVDMLNLNGGMPLNHTIDWVEGVSHQNDQMFNSTALRTRMFISATIPSTGLRPLRKREVKAKAAGRGFKQGLQLS</sequence>